<evidence type="ECO:0000313" key="3">
    <source>
        <dbReference type="Proteomes" id="UP001500839"/>
    </source>
</evidence>
<keyword evidence="1" id="KW-0812">Transmembrane</keyword>
<proteinExistence type="predicted"/>
<name>A0ABP9CHQ6_9ACTN</name>
<keyword evidence="3" id="KW-1185">Reference proteome</keyword>
<feature type="transmembrane region" description="Helical" evidence="1">
    <location>
        <begin position="6"/>
        <end position="27"/>
    </location>
</feature>
<comment type="caution">
    <text evidence="2">The sequence shown here is derived from an EMBL/GenBank/DDBJ whole genome shotgun (WGS) entry which is preliminary data.</text>
</comment>
<protein>
    <submittedName>
        <fullName evidence="2">Uncharacterized protein</fullName>
    </submittedName>
</protein>
<evidence type="ECO:0000256" key="1">
    <source>
        <dbReference type="SAM" id="Phobius"/>
    </source>
</evidence>
<dbReference type="EMBL" id="BAABKQ010000001">
    <property type="protein sequence ID" value="GAA4807955.1"/>
    <property type="molecule type" value="Genomic_DNA"/>
</dbReference>
<accession>A0ABP9CHQ6</accession>
<sequence>MGSKTLLYVMANSITAVPFIGILRAFASVDPASAALGDIDTASQTFADGSLANA</sequence>
<keyword evidence="1" id="KW-1133">Transmembrane helix</keyword>
<keyword evidence="1" id="KW-0472">Membrane</keyword>
<evidence type="ECO:0000313" key="2">
    <source>
        <dbReference type="EMBL" id="GAA4807955.1"/>
    </source>
</evidence>
<organism evidence="2 3">
    <name type="scientific">Tomitella cavernea</name>
    <dbReference type="NCBI Taxonomy" id="1387982"/>
    <lineage>
        <taxon>Bacteria</taxon>
        <taxon>Bacillati</taxon>
        <taxon>Actinomycetota</taxon>
        <taxon>Actinomycetes</taxon>
        <taxon>Mycobacteriales</taxon>
        <taxon>Tomitella</taxon>
    </lineage>
</organism>
<dbReference type="Proteomes" id="UP001500839">
    <property type="component" value="Unassembled WGS sequence"/>
</dbReference>
<gene>
    <name evidence="2" type="ORF">GCM10023353_09440</name>
</gene>
<reference evidence="3" key="1">
    <citation type="journal article" date="2019" name="Int. J. Syst. Evol. Microbiol.">
        <title>The Global Catalogue of Microorganisms (GCM) 10K type strain sequencing project: providing services to taxonomists for standard genome sequencing and annotation.</title>
        <authorList>
            <consortium name="The Broad Institute Genomics Platform"/>
            <consortium name="The Broad Institute Genome Sequencing Center for Infectious Disease"/>
            <person name="Wu L."/>
            <person name="Ma J."/>
        </authorList>
    </citation>
    <scope>NUCLEOTIDE SEQUENCE [LARGE SCALE GENOMIC DNA]</scope>
    <source>
        <strain evidence="3">JCM 18542</strain>
    </source>
</reference>
<dbReference type="RefSeq" id="WP_182359248.1">
    <property type="nucleotide sequence ID" value="NZ_BAABKQ010000001.1"/>
</dbReference>